<dbReference type="Proteomes" id="UP000008136">
    <property type="component" value="Chromosome"/>
</dbReference>
<accession>F2KQ92</accession>
<gene>
    <name evidence="2" type="ordered locus">Arcve_0498</name>
</gene>
<keyword evidence="1" id="KW-0175">Coiled coil</keyword>
<dbReference type="STRING" id="693661.Arcve_0498"/>
<dbReference type="KEGG" id="ave:Arcve_0498"/>
<proteinExistence type="predicted"/>
<reference evidence="2 3" key="1">
    <citation type="submission" date="2011-03" db="EMBL/GenBank/DDBJ databases">
        <title>The complete genome of Archaeoglobus veneficus SNP6.</title>
        <authorList>
            <consortium name="US DOE Joint Genome Institute (JGI-PGF)"/>
            <person name="Lucas S."/>
            <person name="Copeland A."/>
            <person name="Lapidus A."/>
            <person name="Bruce D."/>
            <person name="Goodwin L."/>
            <person name="Pitluck S."/>
            <person name="Kyrpides N."/>
            <person name="Mavromatis K."/>
            <person name="Pagani I."/>
            <person name="Ivanova N."/>
            <person name="Mikhailova N."/>
            <person name="Lu M."/>
            <person name="Detter J.C."/>
            <person name="Tapia R."/>
            <person name="Han C."/>
            <person name="Land M."/>
            <person name="Hauser L."/>
            <person name="Markowitz V."/>
            <person name="Cheng J.-F."/>
            <person name="Hugenholtz P."/>
            <person name="Woyke T."/>
            <person name="Wu D."/>
            <person name="Spring S."/>
            <person name="Brambilla E."/>
            <person name="Klenk H.-P."/>
            <person name="Eisen J.A."/>
        </authorList>
    </citation>
    <scope>NUCLEOTIDE SEQUENCE [LARGE SCALE GENOMIC DNA]</scope>
    <source>
        <strain>SNP6</strain>
    </source>
</reference>
<dbReference type="EMBL" id="CP002588">
    <property type="protein sequence ID" value="AEA46525.1"/>
    <property type="molecule type" value="Genomic_DNA"/>
</dbReference>
<organism evidence="2 3">
    <name type="scientific">Archaeoglobus veneficus (strain DSM 11195 / SNP6)</name>
    <dbReference type="NCBI Taxonomy" id="693661"/>
    <lineage>
        <taxon>Archaea</taxon>
        <taxon>Methanobacteriati</taxon>
        <taxon>Methanobacteriota</taxon>
        <taxon>Archaeoglobi</taxon>
        <taxon>Archaeoglobales</taxon>
        <taxon>Archaeoglobaceae</taxon>
        <taxon>Archaeoglobus</taxon>
    </lineage>
</organism>
<name>F2KQ92_ARCVS</name>
<dbReference type="AlphaFoldDB" id="F2KQ92"/>
<evidence type="ECO:0000256" key="1">
    <source>
        <dbReference type="SAM" id="Coils"/>
    </source>
</evidence>
<dbReference type="RefSeq" id="WP_013683199.1">
    <property type="nucleotide sequence ID" value="NC_015320.1"/>
</dbReference>
<evidence type="ECO:0000313" key="3">
    <source>
        <dbReference type="Proteomes" id="UP000008136"/>
    </source>
</evidence>
<dbReference type="eggNOG" id="arCOG03590">
    <property type="taxonomic scope" value="Archaea"/>
</dbReference>
<dbReference type="OrthoDB" id="120574at2157"/>
<dbReference type="HOGENOM" id="CLU_177745_0_0_2"/>
<feature type="coiled-coil region" evidence="1">
    <location>
        <begin position="11"/>
        <end position="38"/>
    </location>
</feature>
<evidence type="ECO:0000313" key="2">
    <source>
        <dbReference type="EMBL" id="AEA46525.1"/>
    </source>
</evidence>
<sequence length="86" mass="10507">MQETDIKVTITKTIQRRIEEINRTLQELSKNIEYFEKKYGMKTDEFYDRFVKGELGDEMDFFEWKSSKDLYDELKKEKELLLRAIV</sequence>
<protein>
    <submittedName>
        <fullName evidence="2">Uncharacterized protein</fullName>
    </submittedName>
</protein>
<dbReference type="GeneID" id="10393594"/>
<keyword evidence="3" id="KW-1185">Reference proteome</keyword>